<feature type="compositionally biased region" description="Polar residues" evidence="1">
    <location>
        <begin position="9"/>
        <end position="21"/>
    </location>
</feature>
<evidence type="ECO:0000313" key="3">
    <source>
        <dbReference type="WBParaSite" id="L893_g14799.t1"/>
    </source>
</evidence>
<dbReference type="AlphaFoldDB" id="A0A1I7YC52"/>
<feature type="region of interest" description="Disordered" evidence="1">
    <location>
        <begin position="1"/>
        <end position="24"/>
    </location>
</feature>
<evidence type="ECO:0000313" key="2">
    <source>
        <dbReference type="Proteomes" id="UP000095287"/>
    </source>
</evidence>
<evidence type="ECO:0000256" key="1">
    <source>
        <dbReference type="SAM" id="MobiDB-lite"/>
    </source>
</evidence>
<keyword evidence="2" id="KW-1185">Reference proteome</keyword>
<protein>
    <submittedName>
        <fullName evidence="3">Uncharacterized protein</fullName>
    </submittedName>
</protein>
<organism evidence="2 3">
    <name type="scientific">Steinernema glaseri</name>
    <dbReference type="NCBI Taxonomy" id="37863"/>
    <lineage>
        <taxon>Eukaryota</taxon>
        <taxon>Metazoa</taxon>
        <taxon>Ecdysozoa</taxon>
        <taxon>Nematoda</taxon>
        <taxon>Chromadorea</taxon>
        <taxon>Rhabditida</taxon>
        <taxon>Tylenchina</taxon>
        <taxon>Panagrolaimomorpha</taxon>
        <taxon>Strongyloidoidea</taxon>
        <taxon>Steinernematidae</taxon>
        <taxon>Steinernema</taxon>
    </lineage>
</organism>
<reference evidence="3" key="1">
    <citation type="submission" date="2016-11" db="UniProtKB">
        <authorList>
            <consortium name="WormBaseParasite"/>
        </authorList>
    </citation>
    <scope>IDENTIFICATION</scope>
</reference>
<proteinExistence type="predicted"/>
<name>A0A1I7YC52_9BILA</name>
<sequence>MYSFIGMQYPTTNKGEQSESVRPSRPNVRTFRTDMCGPFAAVCCGELARHLIQMIGVLLRGASAFPREYAKNGRKSKLRKVLKTTGL</sequence>
<dbReference type="Proteomes" id="UP000095287">
    <property type="component" value="Unplaced"/>
</dbReference>
<accession>A0A1I7YC52</accession>
<dbReference type="WBParaSite" id="L893_g14799.t1">
    <property type="protein sequence ID" value="L893_g14799.t1"/>
    <property type="gene ID" value="L893_g14799"/>
</dbReference>